<feature type="transmembrane region" description="Helical" evidence="1">
    <location>
        <begin position="168"/>
        <end position="187"/>
    </location>
</feature>
<keyword evidence="1" id="KW-0812">Transmembrane</keyword>
<dbReference type="PANTHER" id="PTHR23028:SF131">
    <property type="entry name" value="BLR2367 PROTEIN"/>
    <property type="match status" value="1"/>
</dbReference>
<keyword evidence="4" id="KW-1185">Reference proteome</keyword>
<sequence length="381" mass="42313">MSKPKTSAPRLYGIQGLRGLAVLMVFSVHLYEVERKYTHGPRVFGDWIHLSNFGLDLFFVISGFVLTFLAFGHFAERSYLKSYAYNRVTRVYPTYLLYTLPLVPIYLFRPTLFNATDGHQVDLFRTLLLLPDVTLPLIPVAWTLHHELVFYVLFGGVLLFSEKLLPRFIALGFAGMAVLATFGALIPRAEQSAFARIVLNPINFDFLMGMVLAWLIHKGERRAALPCLLLGVAAAVGGYFGFYALTGADWIGNYHSHQLLGLPAGYHALYVFGLPAALVVYGIVALEMEKGWVFGRAIAWIGDASYSIYLTHVMVIVLAGRIWGSVGVPGWPAHLAFLLGTTAIGLGLGTLAYHLFEKRMTGFFRQHDPARRAKLRAAAQA</sequence>
<feature type="transmembrane region" description="Helical" evidence="1">
    <location>
        <begin position="51"/>
        <end position="74"/>
    </location>
</feature>
<protein>
    <submittedName>
        <fullName evidence="3">Acyltransferase</fullName>
    </submittedName>
</protein>
<feature type="transmembrane region" description="Helical" evidence="1">
    <location>
        <begin position="223"/>
        <end position="245"/>
    </location>
</feature>
<feature type="transmembrane region" description="Helical" evidence="1">
    <location>
        <begin position="133"/>
        <end position="161"/>
    </location>
</feature>
<gene>
    <name evidence="3" type="ORF">H4F90_14970</name>
</gene>
<feature type="transmembrane region" description="Helical" evidence="1">
    <location>
        <begin position="298"/>
        <end position="323"/>
    </location>
</feature>
<accession>A0A839HWK8</accession>
<organism evidence="3 4">
    <name type="scientific">Aquariibacter albus</name>
    <dbReference type="NCBI Taxonomy" id="2759899"/>
    <lineage>
        <taxon>Bacteria</taxon>
        <taxon>Pseudomonadati</taxon>
        <taxon>Pseudomonadota</taxon>
        <taxon>Betaproteobacteria</taxon>
        <taxon>Burkholderiales</taxon>
        <taxon>Sphaerotilaceae</taxon>
        <taxon>Aquariibacter</taxon>
    </lineage>
</organism>
<reference evidence="3 4" key="1">
    <citation type="submission" date="2020-08" db="EMBL/GenBank/DDBJ databases">
        <title>Aquariorum lacteus gen. nov., sp. nov., a new member of the family Comamonadaceae, isolated from freshwater aquarium.</title>
        <authorList>
            <person name="Chun S.-J."/>
        </authorList>
    </citation>
    <scope>NUCLEOTIDE SEQUENCE [LARGE SCALE GENOMIC DNA]</scope>
    <source>
        <strain evidence="3 4">SJAQ100</strain>
    </source>
</reference>
<dbReference type="RefSeq" id="WP_182666042.1">
    <property type="nucleotide sequence ID" value="NZ_JACIVI010000008.1"/>
</dbReference>
<dbReference type="PANTHER" id="PTHR23028">
    <property type="entry name" value="ACETYLTRANSFERASE"/>
    <property type="match status" value="1"/>
</dbReference>
<evidence type="ECO:0000259" key="2">
    <source>
        <dbReference type="Pfam" id="PF01757"/>
    </source>
</evidence>
<feature type="domain" description="Acyltransferase 3" evidence="2">
    <location>
        <begin position="12"/>
        <end position="344"/>
    </location>
</feature>
<evidence type="ECO:0000256" key="1">
    <source>
        <dbReference type="SAM" id="Phobius"/>
    </source>
</evidence>
<comment type="caution">
    <text evidence="3">The sequence shown here is derived from an EMBL/GenBank/DDBJ whole genome shotgun (WGS) entry which is preliminary data.</text>
</comment>
<feature type="transmembrane region" description="Helical" evidence="1">
    <location>
        <begin position="95"/>
        <end position="113"/>
    </location>
</feature>
<dbReference type="GO" id="GO:0016020">
    <property type="term" value="C:membrane"/>
    <property type="evidence" value="ECO:0007669"/>
    <property type="project" value="TreeGrafter"/>
</dbReference>
<dbReference type="AlphaFoldDB" id="A0A839HWK8"/>
<proteinExistence type="predicted"/>
<dbReference type="Proteomes" id="UP000586093">
    <property type="component" value="Unassembled WGS sequence"/>
</dbReference>
<dbReference type="GO" id="GO:0016747">
    <property type="term" value="F:acyltransferase activity, transferring groups other than amino-acyl groups"/>
    <property type="evidence" value="ECO:0007669"/>
    <property type="project" value="InterPro"/>
</dbReference>
<dbReference type="Pfam" id="PF01757">
    <property type="entry name" value="Acyl_transf_3"/>
    <property type="match status" value="1"/>
</dbReference>
<dbReference type="InterPro" id="IPR050879">
    <property type="entry name" value="Acyltransferase_3"/>
</dbReference>
<name>A0A839HWK8_9BURK</name>
<dbReference type="GO" id="GO:0000271">
    <property type="term" value="P:polysaccharide biosynthetic process"/>
    <property type="evidence" value="ECO:0007669"/>
    <property type="project" value="TreeGrafter"/>
</dbReference>
<evidence type="ECO:0000313" key="4">
    <source>
        <dbReference type="Proteomes" id="UP000586093"/>
    </source>
</evidence>
<dbReference type="EMBL" id="JACIVI010000008">
    <property type="protein sequence ID" value="MBB1163274.1"/>
    <property type="molecule type" value="Genomic_DNA"/>
</dbReference>
<keyword evidence="1" id="KW-0472">Membrane</keyword>
<feature type="transmembrane region" description="Helical" evidence="1">
    <location>
        <begin position="265"/>
        <end position="286"/>
    </location>
</feature>
<feature type="transmembrane region" description="Helical" evidence="1">
    <location>
        <begin position="335"/>
        <end position="356"/>
    </location>
</feature>
<evidence type="ECO:0000313" key="3">
    <source>
        <dbReference type="EMBL" id="MBB1163274.1"/>
    </source>
</evidence>
<feature type="transmembrane region" description="Helical" evidence="1">
    <location>
        <begin position="12"/>
        <end position="31"/>
    </location>
</feature>
<keyword evidence="3" id="KW-0808">Transferase</keyword>
<feature type="transmembrane region" description="Helical" evidence="1">
    <location>
        <begin position="193"/>
        <end position="216"/>
    </location>
</feature>
<keyword evidence="3" id="KW-0012">Acyltransferase</keyword>
<keyword evidence="1" id="KW-1133">Transmembrane helix</keyword>
<dbReference type="InterPro" id="IPR002656">
    <property type="entry name" value="Acyl_transf_3_dom"/>
</dbReference>